<dbReference type="OrthoDB" id="6436512at2759"/>
<dbReference type="Proteomes" id="UP000829291">
    <property type="component" value="Chromosome 4"/>
</dbReference>
<sequence length="275" mass="29175">MWLTFFGGCSLGILLCAAVTECVPKFESGGGFFPSSGGFMSKADKMDDQVAMPSETRSVDASTETSKRSIAEKNDMSDRDQEPRFGFTSVGATGTGYGGISNYAPAKVDLGGILLGAIIGVGTILVIPKLLYVFSGSYGAYARSDEGTITQTMVRLDDALARYGVDTTSCMQRAVCTYTKQATVALRDHTEHQSIEAVSPLDRAIDAVVTNKVFQTAMEGTAVQDAIQTGKEGQDCPRVYSHCGLSLEALLSLFTTMMTAPSPSNVRTSMSTSPL</sequence>
<evidence type="ECO:0000256" key="1">
    <source>
        <dbReference type="SAM" id="MobiDB-lite"/>
    </source>
</evidence>
<dbReference type="AlphaFoldDB" id="A0A6J0C834"/>
<dbReference type="FunCoup" id="A0A6J0C834">
    <property type="interactions" value="10"/>
</dbReference>
<keyword evidence="2" id="KW-0472">Membrane</keyword>
<proteinExistence type="predicted"/>
<protein>
    <submittedName>
        <fullName evidence="5">Uncharacterized protein LOC107226306</fullName>
    </submittedName>
</protein>
<evidence type="ECO:0000313" key="5">
    <source>
        <dbReference type="RefSeq" id="XP_015522555.2"/>
    </source>
</evidence>
<feature type="transmembrane region" description="Helical" evidence="2">
    <location>
        <begin position="113"/>
        <end position="134"/>
    </location>
</feature>
<name>A0A6J0C834_NEOLC</name>
<evidence type="ECO:0000256" key="3">
    <source>
        <dbReference type="SAM" id="SignalP"/>
    </source>
</evidence>
<dbReference type="InterPro" id="IPR006631">
    <property type="entry name" value="DM4_12"/>
</dbReference>
<dbReference type="RefSeq" id="XP_015522555.2">
    <property type="nucleotide sequence ID" value="XM_015667069.2"/>
</dbReference>
<accession>A0A6J0C834</accession>
<feature type="region of interest" description="Disordered" evidence="1">
    <location>
        <begin position="51"/>
        <end position="85"/>
    </location>
</feature>
<feature type="signal peptide" evidence="3">
    <location>
        <begin position="1"/>
        <end position="22"/>
    </location>
</feature>
<feature type="chain" id="PRO_5047236542" evidence="3">
    <location>
        <begin position="23"/>
        <end position="275"/>
    </location>
</feature>
<evidence type="ECO:0000313" key="4">
    <source>
        <dbReference type="Proteomes" id="UP000829291"/>
    </source>
</evidence>
<feature type="compositionally biased region" description="Basic and acidic residues" evidence="1">
    <location>
        <begin position="65"/>
        <end position="83"/>
    </location>
</feature>
<dbReference type="Pfam" id="PF07841">
    <property type="entry name" value="DM4_12"/>
    <property type="match status" value="1"/>
</dbReference>
<dbReference type="InParanoid" id="A0A6J0C834"/>
<organism evidence="5">
    <name type="scientific">Neodiprion lecontei</name>
    <name type="common">Redheaded pine sawfly</name>
    <dbReference type="NCBI Taxonomy" id="441921"/>
    <lineage>
        <taxon>Eukaryota</taxon>
        <taxon>Metazoa</taxon>
        <taxon>Ecdysozoa</taxon>
        <taxon>Arthropoda</taxon>
        <taxon>Hexapoda</taxon>
        <taxon>Insecta</taxon>
        <taxon>Pterygota</taxon>
        <taxon>Neoptera</taxon>
        <taxon>Endopterygota</taxon>
        <taxon>Hymenoptera</taxon>
        <taxon>Tenthredinoidea</taxon>
        <taxon>Diprionidae</taxon>
        <taxon>Diprioninae</taxon>
        <taxon>Neodiprion</taxon>
    </lineage>
</organism>
<keyword evidence="2" id="KW-0812">Transmembrane</keyword>
<keyword evidence="4" id="KW-1185">Reference proteome</keyword>
<dbReference type="KEGG" id="nlo:107226306"/>
<reference evidence="5" key="1">
    <citation type="submission" date="2025-08" db="UniProtKB">
        <authorList>
            <consortium name="RefSeq"/>
        </authorList>
    </citation>
    <scope>IDENTIFICATION</scope>
    <source>
        <tissue evidence="5">Thorax and Abdomen</tissue>
    </source>
</reference>
<keyword evidence="2" id="KW-1133">Transmembrane helix</keyword>
<gene>
    <name evidence="5" type="primary">LOC107226306</name>
</gene>
<feature type="compositionally biased region" description="Polar residues" evidence="1">
    <location>
        <begin position="55"/>
        <end position="64"/>
    </location>
</feature>
<dbReference type="GeneID" id="107226306"/>
<keyword evidence="3" id="KW-0732">Signal</keyword>
<evidence type="ECO:0000256" key="2">
    <source>
        <dbReference type="SAM" id="Phobius"/>
    </source>
</evidence>